<organism evidence="2 3">
    <name type="scientific">Microbacterium oleivorans</name>
    <dbReference type="NCBI Taxonomy" id="273677"/>
    <lineage>
        <taxon>Bacteria</taxon>
        <taxon>Bacillati</taxon>
        <taxon>Actinomycetota</taxon>
        <taxon>Actinomycetes</taxon>
        <taxon>Micrococcales</taxon>
        <taxon>Microbacteriaceae</taxon>
        <taxon>Microbacterium</taxon>
    </lineage>
</organism>
<accession>A0A7D5EWH1</accession>
<evidence type="ECO:0000259" key="1">
    <source>
        <dbReference type="Pfam" id="PF04954"/>
    </source>
</evidence>
<dbReference type="InterPro" id="IPR039261">
    <property type="entry name" value="FNR_nucleotide-bd"/>
</dbReference>
<evidence type="ECO:0000313" key="2">
    <source>
        <dbReference type="EMBL" id="QLD12632.1"/>
    </source>
</evidence>
<dbReference type="Gene3D" id="3.40.50.80">
    <property type="entry name" value="Nucleotide-binding domain of ferredoxin-NADP reductase (FNR) module"/>
    <property type="match status" value="1"/>
</dbReference>
<dbReference type="RefSeq" id="WP_178013554.1">
    <property type="nucleotide sequence ID" value="NZ_CP058316.1"/>
</dbReference>
<sequence length="153" mass="16082">MTEAHSDSACRASKHARVQQLITADEHALAELEALLATLPLCSTGRVFVEVPDASWIGALSVPGRMIVTWLDRSARSGAAGTGRACAPGEALSRAVIAWADEMLCTEAARSTRVHLLGGFLGTADILDHLTGRLALAADEIHTPARFGLATAR</sequence>
<proteinExistence type="predicted"/>
<reference evidence="2 3" key="1">
    <citation type="submission" date="2020-06" db="EMBL/GenBank/DDBJ databases">
        <authorList>
            <person name="Jo H."/>
        </authorList>
    </citation>
    <scope>NUCLEOTIDE SEQUENCE [LARGE SCALE GENOMIC DNA]</scope>
    <source>
        <strain evidence="2 3">I46</strain>
    </source>
</reference>
<dbReference type="InterPro" id="IPR007037">
    <property type="entry name" value="SIP_rossman_dom"/>
</dbReference>
<feature type="domain" description="SIP-like Rossmann fold" evidence="1">
    <location>
        <begin position="19"/>
        <end position="80"/>
    </location>
</feature>
<dbReference type="Pfam" id="PF04954">
    <property type="entry name" value="SIP"/>
    <property type="match status" value="1"/>
</dbReference>
<evidence type="ECO:0000313" key="3">
    <source>
        <dbReference type="Proteomes" id="UP000509638"/>
    </source>
</evidence>
<gene>
    <name evidence="2" type="ORF">HW566_13120</name>
</gene>
<dbReference type="AlphaFoldDB" id="A0A7D5EWH1"/>
<dbReference type="EMBL" id="CP058316">
    <property type="protein sequence ID" value="QLD12632.1"/>
    <property type="molecule type" value="Genomic_DNA"/>
</dbReference>
<name>A0A7D5EWH1_9MICO</name>
<dbReference type="Proteomes" id="UP000509638">
    <property type="component" value="Chromosome"/>
</dbReference>
<protein>
    <submittedName>
        <fullName evidence="2">SIP domain-containing protein</fullName>
    </submittedName>
</protein>